<evidence type="ECO:0000313" key="2">
    <source>
        <dbReference type="Proteomes" id="UP000214747"/>
    </source>
</evidence>
<dbReference type="InterPro" id="IPR003462">
    <property type="entry name" value="ODC_Mu_crystall"/>
</dbReference>
<dbReference type="RefSeq" id="WP_088757176.1">
    <property type="nucleotide sequence ID" value="NZ_NJGV01000027.1"/>
</dbReference>
<evidence type="ECO:0000313" key="1">
    <source>
        <dbReference type="EMBL" id="OWY32345.1"/>
    </source>
</evidence>
<dbReference type="InterPro" id="IPR023401">
    <property type="entry name" value="ODC_N"/>
</dbReference>
<keyword evidence="2" id="KW-1185">Reference proteome</keyword>
<name>A0A225SMN8_9BURK</name>
<dbReference type="PANTHER" id="PTHR13812">
    <property type="entry name" value="KETIMINE REDUCTASE MU-CRYSTALLIN"/>
    <property type="match status" value="1"/>
</dbReference>
<dbReference type="PIRSF" id="PIRSF001439">
    <property type="entry name" value="CryM"/>
    <property type="match status" value="1"/>
</dbReference>
<dbReference type="GO" id="GO:0008473">
    <property type="term" value="F:ornithine cyclodeaminase activity"/>
    <property type="evidence" value="ECO:0007669"/>
    <property type="project" value="UniProtKB-EC"/>
</dbReference>
<sequence>MVKYIGTSDLQAHLATYPLPEVIGGMVQYLREDFLRWPQFDKSARVASHSARGVIELMPISDGRWYAFKYVNGHPANTAQGLLTVTAFGVLAEVASGYPRLLSELTLTTALRTAATSVLAAQHMARPNSRSMALIGNGAQADFQAIAFHTQLGITELRLFDVDPAATDKLVRNLRNWPALRLVRARSTAEAVAGADIVTTVTADKRRAVIVHPDMIEAGMHINAVGGDCPGKTELHRGVLEKARVVVEFAPQSRIEGEVQQMPPDFAVTELWEVLAGKATGRRDAHEVTVFDSVGFALEDFSALRYLDDHIDAHQAQQIDLVPALDNPKDLVGLAIPVLPYKEQANA</sequence>
<accession>A0A225SMN8</accession>
<dbReference type="InterPro" id="IPR036291">
    <property type="entry name" value="NAD(P)-bd_dom_sf"/>
</dbReference>
<dbReference type="PANTHER" id="PTHR13812:SF19">
    <property type="entry name" value="KETIMINE REDUCTASE MU-CRYSTALLIN"/>
    <property type="match status" value="1"/>
</dbReference>
<proteinExistence type="predicted"/>
<protein>
    <submittedName>
        <fullName evidence="1">Ornithine cyclodeaminase</fullName>
        <ecNumber evidence="1">4.3.1.12</ecNumber>
    </submittedName>
</protein>
<dbReference type="AlphaFoldDB" id="A0A225SMN8"/>
<reference evidence="1 2" key="1">
    <citation type="journal article" date="2010" name="Int. J. Syst. Evol. Microbiol.">
        <title>Reclassification of Herbaspirillum putei as a later heterotypic synonym of Herbaspirillum huttiense, with the description of H. huttiense subsp. huttiense subsp. nov. and H. huttiense subsp. putei subsp. nov., comb. nov., and description of Herbaspirillum aquaticum sp. nov.</title>
        <authorList>
            <person name="Dobritsa A.P."/>
            <person name="Reddy M.C."/>
            <person name="Samadpour M."/>
        </authorList>
    </citation>
    <scope>NUCLEOTIDE SEQUENCE [LARGE SCALE GENOMIC DNA]</scope>
    <source>
        <strain evidence="1 2">IEH 4430</strain>
    </source>
</reference>
<organism evidence="1 2">
    <name type="scientific">Herbaspirillum aquaticum</name>
    <dbReference type="NCBI Taxonomy" id="568783"/>
    <lineage>
        <taxon>Bacteria</taxon>
        <taxon>Pseudomonadati</taxon>
        <taxon>Pseudomonadota</taxon>
        <taxon>Betaproteobacteria</taxon>
        <taxon>Burkholderiales</taxon>
        <taxon>Oxalobacteraceae</taxon>
        <taxon>Herbaspirillum</taxon>
    </lineage>
</organism>
<comment type="caution">
    <text evidence="1">The sequence shown here is derived from an EMBL/GenBank/DDBJ whole genome shotgun (WGS) entry which is preliminary data.</text>
</comment>
<dbReference type="Pfam" id="PF02423">
    <property type="entry name" value="OCD_Mu_crystall"/>
    <property type="match status" value="1"/>
</dbReference>
<dbReference type="EC" id="4.3.1.12" evidence="1"/>
<dbReference type="Gene3D" id="3.30.1780.10">
    <property type="entry name" value="ornithine cyclodeaminase, domain 1"/>
    <property type="match status" value="1"/>
</dbReference>
<dbReference type="NCBIfam" id="NF005762">
    <property type="entry name" value="PRK07589.1"/>
    <property type="match status" value="1"/>
</dbReference>
<dbReference type="Proteomes" id="UP000214747">
    <property type="component" value="Unassembled WGS sequence"/>
</dbReference>
<dbReference type="Gene3D" id="3.40.50.720">
    <property type="entry name" value="NAD(P)-binding Rossmann-like Domain"/>
    <property type="match status" value="1"/>
</dbReference>
<dbReference type="EMBL" id="NJGV01000027">
    <property type="protein sequence ID" value="OWY32345.1"/>
    <property type="molecule type" value="Genomic_DNA"/>
</dbReference>
<dbReference type="SUPFAM" id="SSF51735">
    <property type="entry name" value="NAD(P)-binding Rossmann-fold domains"/>
    <property type="match status" value="1"/>
</dbReference>
<keyword evidence="1" id="KW-0456">Lyase</keyword>
<gene>
    <name evidence="1" type="ORF">CEJ45_21915</name>
</gene>